<feature type="transmembrane region" description="Helical" evidence="1">
    <location>
        <begin position="24"/>
        <end position="44"/>
    </location>
</feature>
<dbReference type="AlphaFoldDB" id="A0A4P9XPH5"/>
<keyword evidence="1" id="KW-0472">Membrane</keyword>
<dbReference type="OrthoDB" id="2256270at2759"/>
<evidence type="ECO:0000313" key="3">
    <source>
        <dbReference type="Proteomes" id="UP000271241"/>
    </source>
</evidence>
<proteinExistence type="predicted"/>
<evidence type="ECO:0000256" key="1">
    <source>
        <dbReference type="SAM" id="Phobius"/>
    </source>
</evidence>
<evidence type="ECO:0000313" key="2">
    <source>
        <dbReference type="EMBL" id="RKP07905.1"/>
    </source>
</evidence>
<reference evidence="3" key="1">
    <citation type="journal article" date="2018" name="Nat. Microbiol.">
        <title>Leveraging single-cell genomics to expand the fungal tree of life.</title>
        <authorList>
            <person name="Ahrendt S.R."/>
            <person name="Quandt C.A."/>
            <person name="Ciobanu D."/>
            <person name="Clum A."/>
            <person name="Salamov A."/>
            <person name="Andreopoulos B."/>
            <person name="Cheng J.F."/>
            <person name="Woyke T."/>
            <person name="Pelin A."/>
            <person name="Henrissat B."/>
            <person name="Reynolds N.K."/>
            <person name="Benny G.L."/>
            <person name="Smith M.E."/>
            <person name="James T.Y."/>
            <person name="Grigoriev I.V."/>
        </authorList>
    </citation>
    <scope>NUCLEOTIDE SEQUENCE [LARGE SCALE GENOMIC DNA]</scope>
    <source>
        <strain evidence="3">RSA 1356</strain>
    </source>
</reference>
<accession>A0A4P9XPH5</accession>
<feature type="transmembrane region" description="Helical" evidence="1">
    <location>
        <begin position="96"/>
        <end position="119"/>
    </location>
</feature>
<name>A0A4P9XPH5_9FUNG</name>
<keyword evidence="1" id="KW-0812">Transmembrane</keyword>
<protein>
    <submittedName>
        <fullName evidence="2">Uncharacterized protein</fullName>
    </submittedName>
</protein>
<keyword evidence="1" id="KW-1133">Transmembrane helix</keyword>
<organism evidence="2 3">
    <name type="scientific">Thamnocephalis sphaerospora</name>
    <dbReference type="NCBI Taxonomy" id="78915"/>
    <lineage>
        <taxon>Eukaryota</taxon>
        <taxon>Fungi</taxon>
        <taxon>Fungi incertae sedis</taxon>
        <taxon>Zoopagomycota</taxon>
        <taxon>Zoopagomycotina</taxon>
        <taxon>Zoopagomycetes</taxon>
        <taxon>Zoopagales</taxon>
        <taxon>Sigmoideomycetaceae</taxon>
        <taxon>Thamnocephalis</taxon>
    </lineage>
</organism>
<gene>
    <name evidence="2" type="ORF">THASP1DRAFT_30283</name>
</gene>
<keyword evidence="3" id="KW-1185">Reference proteome</keyword>
<feature type="transmembrane region" description="Helical" evidence="1">
    <location>
        <begin position="140"/>
        <end position="159"/>
    </location>
</feature>
<dbReference type="EMBL" id="KZ992659">
    <property type="protein sequence ID" value="RKP07905.1"/>
    <property type="molecule type" value="Genomic_DNA"/>
</dbReference>
<feature type="transmembrane region" description="Helical" evidence="1">
    <location>
        <begin position="56"/>
        <end position="76"/>
    </location>
</feature>
<dbReference type="Proteomes" id="UP000271241">
    <property type="component" value="Unassembled WGS sequence"/>
</dbReference>
<sequence length="242" mass="26673">MAGVVLGFVSVSTVFPEGATCRTVIWTCAMGMAISSTCVNSVLLSKAYVAHNQSTALLCLGILFIISQPSFIYVVVFHTTSLNMPDSGCIVVYPDYYPWMRLALDLPANTVFSIAFLMVAVRQYRIFGSEMWARLSEDGMVYLIASAVSAIFTVCVGVFQWAGNYSEWFFVFDWYFTSFLLIRQQERLQNTLAQGNRPQTHIQNANLNDIATAVTIPGYNYGAVSAAHNPTDSAVSSRDSTV</sequence>